<evidence type="ECO:0000256" key="1">
    <source>
        <dbReference type="PROSITE-ProRule" id="PRU00339"/>
    </source>
</evidence>
<dbReference type="AlphaFoldDB" id="A0A4Y9T6N9"/>
<feature type="repeat" description="TPR" evidence="1">
    <location>
        <begin position="538"/>
        <end position="571"/>
    </location>
</feature>
<gene>
    <name evidence="4" type="ORF">E4O92_03800</name>
</gene>
<dbReference type="InterPro" id="IPR011990">
    <property type="entry name" value="TPR-like_helical_dom_sf"/>
</dbReference>
<evidence type="ECO:0000313" key="4">
    <source>
        <dbReference type="EMBL" id="TFW34559.1"/>
    </source>
</evidence>
<dbReference type="OrthoDB" id="3182597at2"/>
<feature type="transmembrane region" description="Helical" evidence="3">
    <location>
        <begin position="393"/>
        <end position="410"/>
    </location>
</feature>
<evidence type="ECO:0000256" key="2">
    <source>
        <dbReference type="SAM" id="MobiDB-lite"/>
    </source>
</evidence>
<keyword evidence="5" id="KW-1185">Reference proteome</keyword>
<dbReference type="EMBL" id="SPUM01000024">
    <property type="protein sequence ID" value="TFW34559.1"/>
    <property type="molecule type" value="Genomic_DNA"/>
</dbReference>
<organism evidence="4 5">
    <name type="scientific">Massilia horti</name>
    <dbReference type="NCBI Taxonomy" id="2562153"/>
    <lineage>
        <taxon>Bacteria</taxon>
        <taxon>Pseudomonadati</taxon>
        <taxon>Pseudomonadota</taxon>
        <taxon>Betaproteobacteria</taxon>
        <taxon>Burkholderiales</taxon>
        <taxon>Oxalobacteraceae</taxon>
        <taxon>Telluria group</taxon>
        <taxon>Massilia</taxon>
    </lineage>
</organism>
<dbReference type="Proteomes" id="UP000297258">
    <property type="component" value="Unassembled WGS sequence"/>
</dbReference>
<evidence type="ECO:0000313" key="5">
    <source>
        <dbReference type="Proteomes" id="UP000297258"/>
    </source>
</evidence>
<protein>
    <submittedName>
        <fullName evidence="4">Uncharacterized protein</fullName>
    </submittedName>
</protein>
<feature type="region of interest" description="Disordered" evidence="2">
    <location>
        <begin position="417"/>
        <end position="492"/>
    </location>
</feature>
<dbReference type="SUPFAM" id="SSF48452">
    <property type="entry name" value="TPR-like"/>
    <property type="match status" value="1"/>
</dbReference>
<feature type="transmembrane region" description="Helical" evidence="3">
    <location>
        <begin position="290"/>
        <end position="309"/>
    </location>
</feature>
<dbReference type="Gene3D" id="1.25.40.10">
    <property type="entry name" value="Tetratricopeptide repeat domain"/>
    <property type="match status" value="1"/>
</dbReference>
<dbReference type="InterPro" id="IPR019734">
    <property type="entry name" value="TPR_rpt"/>
</dbReference>
<evidence type="ECO:0000256" key="3">
    <source>
        <dbReference type="SAM" id="Phobius"/>
    </source>
</evidence>
<feature type="transmembrane region" description="Helical" evidence="3">
    <location>
        <begin position="315"/>
        <end position="336"/>
    </location>
</feature>
<keyword evidence="3" id="KW-1133">Transmembrane helix</keyword>
<name>A0A4Y9T6N9_9BURK</name>
<dbReference type="NCBIfam" id="TIGR01053">
    <property type="entry name" value="LSD1"/>
    <property type="match status" value="1"/>
</dbReference>
<reference evidence="4 5" key="1">
    <citation type="submission" date="2019-03" db="EMBL/GenBank/DDBJ databases">
        <title>Draft genome of Massilia hortus sp. nov., a novel bacterial species of the Oxalobacteraceae family.</title>
        <authorList>
            <person name="Peta V."/>
            <person name="Raths R."/>
            <person name="Bucking H."/>
        </authorList>
    </citation>
    <scope>NUCLEOTIDE SEQUENCE [LARGE SCALE GENOMIC DNA]</scope>
    <source>
        <strain evidence="4 5">ONC3</strain>
    </source>
</reference>
<sequence length="673" mass="72845">MEDLVQEKLTCSGCGASLAFSPGAQALKCQFCHGITEIERKKDQLDDTPKMIVPLTVEKRDLELAVNTLLASGDYTPDDLVEAAVFSKFERFYVPAYIFKGEYEARWTASFGYDRTEHYTDFETQESDGKSQQVPVTRIRTVTDWSPANGTDVGTFSVIGYAGSRLEGKVVELVEGCAGDATEYKNSFTSGFEMEAFALTNDAVYDERSESQVNKIIDHSVQSNAQGDCQRDWHWSAKIVKDAIPVAFPVCHVVYEYDGKTYNVWTDGTNTRRLIADPLPHDKKREVDEAGGFAPMVYALGAMLLAGLLGEPSNLFGAFSGTTLSVVAVAWVFAMWRRQIMVNYSRALRSALLAEKTAASSNLARVDAVEGAKLAASFQRPAKPWPLDKDKNNIVLLIAIVVFTALVLLLRPDNDQPVTVSETPSASPPSATAPESEPAPEATPEPAAAAQEAPAPDQEHEAPSAASEQTHAAAESEAGAQPAAAFPQAKAKTDESRKIAPLLEMLNAAGRADWDAVNAQVQLIRHTPPVALGDRKAAQNATIVGLAALDQNNYAAAIAAFSRAIKADASHLDAYDHLAFTYLQTRAFASGLNVCANALQIEPERASTWLTMAQLLSPAGNRTSAIASLRLAVHFSPSRQRTIDYLNRMSQSDDDEGVRAIVAQVVRESAKIP</sequence>
<feature type="compositionally biased region" description="Low complexity" evidence="2">
    <location>
        <begin position="417"/>
        <end position="456"/>
    </location>
</feature>
<keyword evidence="1" id="KW-0802">TPR repeat</keyword>
<accession>A0A4Y9T6N9</accession>
<dbReference type="PROSITE" id="PS50005">
    <property type="entry name" value="TPR"/>
    <property type="match status" value="1"/>
</dbReference>
<comment type="caution">
    <text evidence="4">The sequence shown here is derived from an EMBL/GenBank/DDBJ whole genome shotgun (WGS) entry which is preliminary data.</text>
</comment>
<proteinExistence type="predicted"/>
<dbReference type="RefSeq" id="WP_135188424.1">
    <property type="nucleotide sequence ID" value="NZ_SPUM01000024.1"/>
</dbReference>
<keyword evidence="3" id="KW-0812">Transmembrane</keyword>
<keyword evidence="3" id="KW-0472">Membrane</keyword>
<feature type="compositionally biased region" description="Low complexity" evidence="2">
    <location>
        <begin position="472"/>
        <end position="490"/>
    </location>
</feature>